<evidence type="ECO:0000256" key="8">
    <source>
        <dbReference type="ARBA" id="ARBA00023242"/>
    </source>
</evidence>
<keyword evidence="7" id="KW-0234">DNA repair</keyword>
<gene>
    <name evidence="13" type="ORF">KUTeg_020724</name>
</gene>
<dbReference type="InterPro" id="IPR022666">
    <property type="entry name" value="Ribosomal_uL2_RNA-bd_dom"/>
</dbReference>
<sequence>MVVIMGENKSMTERKKFKIPSAEEMEISSTPKIDTFAVYKRQQKEDEMGTKKLEIRKIDSNSEKAESSAPHHTTVNQGTTSSEKTAKGSSKIQSSEVKPGTSKGDGLGLEIPENLQVKGGKTNSIIVNPRQRGNPIIKFIRNVPWEYGDIVPDYLMGQTTCALFLSLRYHQLHPDYIHNRLKQLGRSYELRVMLVQVDVKESHHLLKELAKICVLADCTLILAFSTEEAGRYLETYKVYENKPPDAIMEKTGQDFMSKITECLTNVKSVNKTDTMTLMSTFDTLENVMKASTEDLSLCPGFGPQKAKRLHDVFQEPFLKANKKTRIGSMSQYINEKKILLTVNLKNKIQCFITINRDYNIHTKDEVFITKPKCLQHILGRLRLSRVWTNRIGGGDKHDWLMVDHKRPAEKDGPSVVERVMEIVVDPHRTSRLAVVAHGETKRRITATENMKVGDIIKTTNHIPTIAVVAVEGNSHPLGALPPGTIVNSVEEYAGHGGIFARAAGAGAQVVKQVGGKSYIKLPSGHEIVLPQSCMATVGRTWKPEEFIKMRKAGEIRWKGIRPRGGLFQKKTGYHGRKIRKPKSFVRDENPPPPRFTKKKFIME</sequence>
<dbReference type="Pfam" id="PF14520">
    <property type="entry name" value="HHH_5"/>
    <property type="match status" value="1"/>
</dbReference>
<feature type="region of interest" description="Disordered" evidence="10">
    <location>
        <begin position="39"/>
        <end position="113"/>
    </location>
</feature>
<dbReference type="SUPFAM" id="SSF52980">
    <property type="entry name" value="Restriction endonuclease-like"/>
    <property type="match status" value="1"/>
</dbReference>
<dbReference type="InterPro" id="IPR047260">
    <property type="entry name" value="ERCC1-like_central_dom"/>
</dbReference>
<dbReference type="Pfam" id="PF03947">
    <property type="entry name" value="Ribosomal_L2_C"/>
    <property type="match status" value="1"/>
</dbReference>
<dbReference type="Gene3D" id="3.40.50.10130">
    <property type="match status" value="1"/>
</dbReference>
<evidence type="ECO:0000256" key="1">
    <source>
        <dbReference type="ARBA" id="ARBA00004123"/>
    </source>
</evidence>
<comment type="subcellular location">
    <subcellularLocation>
        <location evidence="1">Nucleus</location>
    </subcellularLocation>
</comment>
<evidence type="ECO:0000256" key="6">
    <source>
        <dbReference type="ARBA" id="ARBA00023125"/>
    </source>
</evidence>
<dbReference type="SUPFAM" id="SSF50104">
    <property type="entry name" value="Translation proteins SH3-like domain"/>
    <property type="match status" value="1"/>
</dbReference>
<keyword evidence="9" id="KW-0687">Ribonucleoprotein</keyword>
<organism evidence="13 14">
    <name type="scientific">Tegillarca granosa</name>
    <name type="common">Malaysian cockle</name>
    <name type="synonym">Anadara granosa</name>
    <dbReference type="NCBI Taxonomy" id="220873"/>
    <lineage>
        <taxon>Eukaryota</taxon>
        <taxon>Metazoa</taxon>
        <taxon>Spiralia</taxon>
        <taxon>Lophotrochozoa</taxon>
        <taxon>Mollusca</taxon>
        <taxon>Bivalvia</taxon>
        <taxon>Autobranchia</taxon>
        <taxon>Pteriomorphia</taxon>
        <taxon>Arcoida</taxon>
        <taxon>Arcoidea</taxon>
        <taxon>Arcidae</taxon>
        <taxon>Tegillarca</taxon>
    </lineage>
</organism>
<dbReference type="SUPFAM" id="SSF50249">
    <property type="entry name" value="Nucleic acid-binding proteins"/>
    <property type="match status" value="1"/>
</dbReference>
<evidence type="ECO:0000313" key="14">
    <source>
        <dbReference type="Proteomes" id="UP001217089"/>
    </source>
</evidence>
<dbReference type="InterPro" id="IPR014722">
    <property type="entry name" value="Rib_uL2_dom2"/>
</dbReference>
<evidence type="ECO:0000256" key="5">
    <source>
        <dbReference type="ARBA" id="ARBA00022980"/>
    </source>
</evidence>
<evidence type="ECO:0000256" key="2">
    <source>
        <dbReference type="ARBA" id="ARBA00005636"/>
    </source>
</evidence>
<dbReference type="NCBIfam" id="TIGR00597">
    <property type="entry name" value="rad10"/>
    <property type="match status" value="1"/>
</dbReference>
<reference evidence="13 14" key="1">
    <citation type="submission" date="2022-12" db="EMBL/GenBank/DDBJ databases">
        <title>Chromosome-level genome of Tegillarca granosa.</title>
        <authorList>
            <person name="Kim J."/>
        </authorList>
    </citation>
    <scope>NUCLEOTIDE SEQUENCE [LARGE SCALE GENOMIC DNA]</scope>
    <source>
        <strain evidence="13">Teg-2019</strain>
        <tissue evidence="13">Adductor muscle</tissue>
    </source>
</reference>
<evidence type="ECO:0000256" key="4">
    <source>
        <dbReference type="ARBA" id="ARBA00022763"/>
    </source>
</evidence>
<dbReference type="SMART" id="SM01382">
    <property type="entry name" value="Ribosomal_L2_C"/>
    <property type="match status" value="1"/>
</dbReference>
<dbReference type="Gene3D" id="1.10.150.20">
    <property type="entry name" value="5' to 3' exonuclease, C-terminal subdomain"/>
    <property type="match status" value="1"/>
</dbReference>
<keyword evidence="4" id="KW-0227">DNA damage</keyword>
<feature type="compositionally biased region" description="Polar residues" evidence="10">
    <location>
        <begin position="70"/>
        <end position="96"/>
    </location>
</feature>
<comment type="caution">
    <text evidence="13">The sequence shown here is derived from an EMBL/GenBank/DDBJ whole genome shotgun (WGS) entry which is preliminary data.</text>
</comment>
<dbReference type="EMBL" id="JARBDR010000918">
    <property type="protein sequence ID" value="KAJ8301737.1"/>
    <property type="molecule type" value="Genomic_DNA"/>
</dbReference>
<dbReference type="InterPro" id="IPR022669">
    <property type="entry name" value="Ribosomal_uL2_C"/>
</dbReference>
<evidence type="ECO:0000256" key="9">
    <source>
        <dbReference type="ARBA" id="ARBA00023274"/>
    </source>
</evidence>
<dbReference type="Gene3D" id="2.30.30.30">
    <property type="match status" value="1"/>
</dbReference>
<evidence type="ECO:0008006" key="15">
    <source>
        <dbReference type="Google" id="ProtNLM"/>
    </source>
</evidence>
<proteinExistence type="inferred from homology"/>
<dbReference type="InterPro" id="IPR011335">
    <property type="entry name" value="Restrct_endonuc-II-like"/>
</dbReference>
<dbReference type="InterPro" id="IPR010994">
    <property type="entry name" value="RuvA_2-like"/>
</dbReference>
<dbReference type="InterPro" id="IPR008991">
    <property type="entry name" value="Translation_prot_SH3-like_sf"/>
</dbReference>
<dbReference type="PANTHER" id="PTHR12749">
    <property type="entry name" value="EXCISION REPAIR CROSS-COMPLEMENTING 1 ERCC1"/>
    <property type="match status" value="1"/>
</dbReference>
<feature type="domain" description="Large ribosomal subunit protein uL2 RNA-binding" evidence="12">
    <location>
        <begin position="379"/>
        <end position="458"/>
    </location>
</feature>
<protein>
    <recommendedName>
        <fullName evidence="15">DNA excision repair protein ERCC-1</fullName>
    </recommendedName>
</protein>
<dbReference type="InterPro" id="IPR012340">
    <property type="entry name" value="NA-bd_OB-fold"/>
</dbReference>
<dbReference type="Pfam" id="PF03834">
    <property type="entry name" value="Rad10"/>
    <property type="match status" value="1"/>
</dbReference>
<evidence type="ECO:0000259" key="12">
    <source>
        <dbReference type="SMART" id="SM01383"/>
    </source>
</evidence>
<comment type="similarity">
    <text evidence="2">Belongs to the universal ribosomal protein uL2 family.</text>
</comment>
<evidence type="ECO:0000256" key="10">
    <source>
        <dbReference type="SAM" id="MobiDB-lite"/>
    </source>
</evidence>
<accession>A0ABQ9EDW2</accession>
<dbReference type="Proteomes" id="UP001217089">
    <property type="component" value="Unassembled WGS sequence"/>
</dbReference>
<keyword evidence="5" id="KW-0689">Ribosomal protein</keyword>
<dbReference type="CDD" id="cd22325">
    <property type="entry name" value="ERCC1_C-like"/>
    <property type="match status" value="1"/>
</dbReference>
<evidence type="ECO:0000259" key="11">
    <source>
        <dbReference type="SMART" id="SM01382"/>
    </source>
</evidence>
<feature type="domain" description="Large ribosomal subunit protein uL2 C-terminal" evidence="11">
    <location>
        <begin position="469"/>
        <end position="585"/>
    </location>
</feature>
<dbReference type="PANTHER" id="PTHR12749:SF0">
    <property type="entry name" value="DNA EXCISION REPAIR PROTEIN ERCC-1"/>
    <property type="match status" value="1"/>
</dbReference>
<evidence type="ECO:0000256" key="7">
    <source>
        <dbReference type="ARBA" id="ARBA00023204"/>
    </source>
</evidence>
<dbReference type="InterPro" id="IPR004579">
    <property type="entry name" value="ERCC1/RAD10/SWI10"/>
</dbReference>
<keyword evidence="14" id="KW-1185">Reference proteome</keyword>
<keyword evidence="6" id="KW-0238">DNA-binding</keyword>
<evidence type="ECO:0000256" key="3">
    <source>
        <dbReference type="ARBA" id="ARBA00008283"/>
    </source>
</evidence>
<evidence type="ECO:0000313" key="13">
    <source>
        <dbReference type="EMBL" id="KAJ8301737.1"/>
    </source>
</evidence>
<dbReference type="SUPFAM" id="SSF47781">
    <property type="entry name" value="RuvA domain 2-like"/>
    <property type="match status" value="1"/>
</dbReference>
<dbReference type="SMART" id="SM01383">
    <property type="entry name" value="Ribosomal_L2"/>
    <property type="match status" value="1"/>
</dbReference>
<keyword evidence="8" id="KW-0539">Nucleus</keyword>
<dbReference type="Gene3D" id="2.40.50.140">
    <property type="entry name" value="Nucleic acid-binding proteins"/>
    <property type="match status" value="1"/>
</dbReference>
<feature type="compositionally biased region" description="Basic and acidic residues" evidence="10">
    <location>
        <begin position="42"/>
        <end position="66"/>
    </location>
</feature>
<comment type="similarity">
    <text evidence="3">Belongs to the ERCC1/RAD10/SWI10 family.</text>
</comment>
<name>A0ABQ9EDW2_TEGGR</name>
<dbReference type="Pfam" id="PF00181">
    <property type="entry name" value="Ribosomal_L2_N"/>
    <property type="match status" value="1"/>
</dbReference>